<name>A0A8B8K060_ABRPR</name>
<dbReference type="GO" id="GO:0051603">
    <property type="term" value="P:proteolysis involved in protein catabolic process"/>
    <property type="evidence" value="ECO:0007669"/>
    <property type="project" value="InterPro"/>
</dbReference>
<organism evidence="2 3">
    <name type="scientific">Abrus precatorius</name>
    <name type="common">Indian licorice</name>
    <name type="synonym">Glycine abrus</name>
    <dbReference type="NCBI Taxonomy" id="3816"/>
    <lineage>
        <taxon>Eukaryota</taxon>
        <taxon>Viridiplantae</taxon>
        <taxon>Streptophyta</taxon>
        <taxon>Embryophyta</taxon>
        <taxon>Tracheophyta</taxon>
        <taxon>Spermatophyta</taxon>
        <taxon>Magnoliopsida</taxon>
        <taxon>eudicotyledons</taxon>
        <taxon>Gunneridae</taxon>
        <taxon>Pentapetalae</taxon>
        <taxon>rosids</taxon>
        <taxon>fabids</taxon>
        <taxon>Fabales</taxon>
        <taxon>Fabaceae</taxon>
        <taxon>Papilionoideae</taxon>
        <taxon>50 kb inversion clade</taxon>
        <taxon>NPAAA clade</taxon>
        <taxon>indigoferoid/millettioid clade</taxon>
        <taxon>Abreae</taxon>
        <taxon>Abrus</taxon>
    </lineage>
</organism>
<keyword evidence="1" id="KW-0647">Proteasome</keyword>
<dbReference type="Proteomes" id="UP000694853">
    <property type="component" value="Unplaced"/>
</dbReference>
<reference evidence="2" key="1">
    <citation type="journal article" date="2019" name="Toxins">
        <title>Detection of Abrin-Like and Prepropulchellin-Like Toxin Genes and Transcripts Using Whole Genome Sequencing and Full-Length Transcript Sequencing of Abrus precatorius.</title>
        <authorList>
            <person name="Hovde B.T."/>
            <person name="Daligault H.E."/>
            <person name="Hanschen E.R."/>
            <person name="Kunde Y.A."/>
            <person name="Johnson M.B."/>
            <person name="Starkenburg S.R."/>
            <person name="Johnson S.L."/>
        </authorList>
    </citation>
    <scope>NUCLEOTIDE SEQUENCE [LARGE SCALE GENOMIC DNA]</scope>
</reference>
<dbReference type="RefSeq" id="XP_027337105.1">
    <property type="nucleotide sequence ID" value="XM_027481304.1"/>
</dbReference>
<dbReference type="InterPro" id="IPR050115">
    <property type="entry name" value="Proteasome_alpha"/>
</dbReference>
<protein>
    <submittedName>
        <fullName evidence="3">Proteasome subunit alpha type-1-B-like</fullName>
    </submittedName>
</protein>
<dbReference type="GO" id="GO:0005839">
    <property type="term" value="C:proteasome core complex"/>
    <property type="evidence" value="ECO:0007669"/>
    <property type="project" value="InterPro"/>
</dbReference>
<dbReference type="SUPFAM" id="SSF56235">
    <property type="entry name" value="N-terminal nucleophile aminohydrolases (Ntn hydrolases)"/>
    <property type="match status" value="1"/>
</dbReference>
<sequence length="117" mass="13320">MYRWDKVKIWADVYVCTQQSWKRPYGVGLLVADNCLSGNYFDYQAFAISSRSQAAKTYLECKFENFTSSLHKDLIKDTLIVTRESVQGEKHSSSVCIVAMVGVGEPFHILDQENLNS</sequence>
<dbReference type="PANTHER" id="PTHR11599">
    <property type="entry name" value="PROTEASOME SUBUNIT ALPHA/BETA"/>
    <property type="match status" value="1"/>
</dbReference>
<reference evidence="3" key="2">
    <citation type="submission" date="2025-08" db="UniProtKB">
        <authorList>
            <consortium name="RefSeq"/>
        </authorList>
    </citation>
    <scope>IDENTIFICATION</scope>
    <source>
        <tissue evidence="3">Young leaves</tissue>
    </source>
</reference>
<dbReference type="KEGG" id="aprc:113850759"/>
<dbReference type="OrthoDB" id="431557at2759"/>
<dbReference type="Pfam" id="PF00227">
    <property type="entry name" value="Proteasome"/>
    <property type="match status" value="1"/>
</dbReference>
<dbReference type="InterPro" id="IPR001353">
    <property type="entry name" value="Proteasome_sua/b"/>
</dbReference>
<dbReference type="AlphaFoldDB" id="A0A8B8K060"/>
<accession>A0A8B8K060</accession>
<dbReference type="InterPro" id="IPR029055">
    <property type="entry name" value="Ntn_hydrolases_N"/>
</dbReference>
<proteinExistence type="predicted"/>
<gene>
    <name evidence="3" type="primary">LOC113850759</name>
</gene>
<dbReference type="GeneID" id="113850759"/>
<keyword evidence="2" id="KW-1185">Reference proteome</keyword>
<evidence type="ECO:0000313" key="3">
    <source>
        <dbReference type="RefSeq" id="XP_027337105.1"/>
    </source>
</evidence>
<evidence type="ECO:0000313" key="2">
    <source>
        <dbReference type="Proteomes" id="UP000694853"/>
    </source>
</evidence>
<evidence type="ECO:0000256" key="1">
    <source>
        <dbReference type="ARBA" id="ARBA00022942"/>
    </source>
</evidence>
<dbReference type="Gene3D" id="3.60.20.10">
    <property type="entry name" value="Glutamine Phosphoribosylpyrophosphate, subunit 1, domain 1"/>
    <property type="match status" value="1"/>
</dbReference>